<name>A0A151ZSA5_TIELA</name>
<proteinExistence type="predicted"/>
<keyword evidence="1" id="KW-0346">Stress response</keyword>
<sequence length="496" mass="56960">MTIYKKIKNKVKVSVLLTFLSDITEYLDIDSGDVNQLVYNNRVVDGSFIKNVKNNVEIYHCISQPASELELKMGSFDDFTENLKELCLYLNHRISIENISKTLIANHCPIHTVLIYHEWVTNKLPLTDLNYLTKIKSLTSLTIQMMSLDVIDLNQLILSTTLTDLVLIDMDLLEHPSITMDDIITTLGKNQTITNINCNFINEKLRSSTLIQCLNTNKILRNIKMSFYDITGLGSDDVLIENTTLKFILLKIGRDPIASNILFNLWSGKSGLEKIIFNRFKLENIDGLYQFHLGAKLTVLEIPYKNNLEEIEFLLGLDAIREITFDGSQPAPIRQTYEPIITSLLLTKNLTSVKLSYNVDCRLDFSDLLRFLKCNHPSIEIFWVDYLDRFNLSLLTEALCTNNTLKTLRIQEISNGYYQSLTLEFLDSLSQILSRNQSLQVLSLPIFPNNQETVPIPNELLQSVKEALKINNNNMLSLRYPINYLISEMLLEYFIT</sequence>
<dbReference type="AlphaFoldDB" id="A0A151ZSA5"/>
<accession>A0A151ZSA5</accession>
<keyword evidence="2" id="KW-1185">Reference proteome</keyword>
<dbReference type="Proteomes" id="UP000076078">
    <property type="component" value="Unassembled WGS sequence"/>
</dbReference>
<protein>
    <submittedName>
        <fullName evidence="1">Heat shock protein Hsp20 domain-containing protein</fullName>
    </submittedName>
</protein>
<gene>
    <name evidence="1" type="ORF">DLAC_04127</name>
</gene>
<dbReference type="EMBL" id="LODT01000021">
    <property type="protein sequence ID" value="KYQ96822.1"/>
    <property type="molecule type" value="Genomic_DNA"/>
</dbReference>
<organism evidence="1 2">
    <name type="scientific">Tieghemostelium lacteum</name>
    <name type="common">Slime mold</name>
    <name type="synonym">Dictyostelium lacteum</name>
    <dbReference type="NCBI Taxonomy" id="361077"/>
    <lineage>
        <taxon>Eukaryota</taxon>
        <taxon>Amoebozoa</taxon>
        <taxon>Evosea</taxon>
        <taxon>Eumycetozoa</taxon>
        <taxon>Dictyostelia</taxon>
        <taxon>Dictyosteliales</taxon>
        <taxon>Raperosteliaceae</taxon>
        <taxon>Tieghemostelium</taxon>
    </lineage>
</organism>
<dbReference type="InParanoid" id="A0A151ZSA5"/>
<evidence type="ECO:0000313" key="1">
    <source>
        <dbReference type="EMBL" id="KYQ96822.1"/>
    </source>
</evidence>
<dbReference type="FunCoup" id="A0A151ZSA5">
    <property type="interactions" value="6"/>
</dbReference>
<reference evidence="1 2" key="1">
    <citation type="submission" date="2015-12" db="EMBL/GenBank/DDBJ databases">
        <title>Dictyostelia acquired genes for synthesis and detection of signals that induce cell-type specialization by lateral gene transfer from prokaryotes.</title>
        <authorList>
            <person name="Gloeckner G."/>
            <person name="Schaap P."/>
        </authorList>
    </citation>
    <scope>NUCLEOTIDE SEQUENCE [LARGE SCALE GENOMIC DNA]</scope>
    <source>
        <strain evidence="1 2">TK</strain>
    </source>
</reference>
<evidence type="ECO:0000313" key="2">
    <source>
        <dbReference type="Proteomes" id="UP000076078"/>
    </source>
</evidence>
<comment type="caution">
    <text evidence="1">The sequence shown here is derived from an EMBL/GenBank/DDBJ whole genome shotgun (WGS) entry which is preliminary data.</text>
</comment>